<accession>A0A3B5Z0I4</accession>
<dbReference type="Gramene" id="TraesROB_scaffold_005709_01G000400.1">
    <property type="protein sequence ID" value="TraesROB_scaffold_005709_01G000400.1"/>
    <property type="gene ID" value="TraesROB_scaffold_005709_01G000400"/>
</dbReference>
<proteinExistence type="predicted"/>
<dbReference type="InterPro" id="IPR011676">
    <property type="entry name" value="DUF1618"/>
</dbReference>
<dbReference type="GeneID" id="123094011"/>
<evidence type="ECO:0000259" key="1">
    <source>
        <dbReference type="Pfam" id="PF07762"/>
    </source>
</evidence>
<dbReference type="Gramene" id="TraesCS1B02G304200.1">
    <property type="protein sequence ID" value="TraesCS1B02G304200.1"/>
    <property type="gene ID" value="TraesCS1B02G304200"/>
</dbReference>
<gene>
    <name evidence="2" type="primary">LOC123094011</name>
</gene>
<dbReference type="PANTHER" id="PTHR33086:SF75">
    <property type="entry name" value="DUF1618 DOMAIN-CONTAINING PROTEIN"/>
    <property type="match status" value="1"/>
</dbReference>
<keyword evidence="3" id="KW-1185">Reference proteome</keyword>
<evidence type="ECO:0000313" key="2">
    <source>
        <dbReference type="EnsemblPlants" id="TraesCS1B02G304200.1"/>
    </source>
</evidence>
<evidence type="ECO:0000313" key="3">
    <source>
        <dbReference type="Proteomes" id="UP000019116"/>
    </source>
</evidence>
<dbReference type="Gramene" id="TraesWEE_scaffold_020344_01G000100.1">
    <property type="protein sequence ID" value="TraesWEE_scaffold_020344_01G000100.1"/>
    <property type="gene ID" value="TraesWEE_scaffold_020344_01G000100"/>
</dbReference>
<reference evidence="2" key="2">
    <citation type="submission" date="2018-10" db="UniProtKB">
        <authorList>
            <consortium name="EnsemblPlants"/>
        </authorList>
    </citation>
    <scope>IDENTIFICATION</scope>
</reference>
<name>A0A3B5Z0I4_WHEAT</name>
<dbReference type="PANTHER" id="PTHR33086">
    <property type="entry name" value="OS05G0468200 PROTEIN-RELATED"/>
    <property type="match status" value="1"/>
</dbReference>
<dbReference type="Gramene" id="TraesCS1B03G0840300.1">
    <property type="protein sequence ID" value="TraesCS1B03G0840300.1.CDS"/>
    <property type="gene ID" value="TraesCS1B03G0840300"/>
</dbReference>
<dbReference type="AlphaFoldDB" id="A0A3B5Z0I4"/>
<dbReference type="RefSeq" id="XP_044372028.1">
    <property type="nucleotide sequence ID" value="XM_044516093.1"/>
</dbReference>
<dbReference type="Proteomes" id="UP000019116">
    <property type="component" value="Chromosome 1B"/>
</dbReference>
<dbReference type="Gramene" id="TraesSTA1B03G00333580.1">
    <property type="protein sequence ID" value="TraesSTA1B03G00333580.1"/>
    <property type="gene ID" value="TraesSTA1B03G00333580"/>
</dbReference>
<dbReference type="OrthoDB" id="619274at2759"/>
<reference evidence="2" key="1">
    <citation type="submission" date="2018-08" db="EMBL/GenBank/DDBJ databases">
        <authorList>
            <person name="Rossello M."/>
        </authorList>
    </citation>
    <scope>NUCLEOTIDE SEQUENCE [LARGE SCALE GENOMIC DNA]</scope>
    <source>
        <strain evidence="2">cv. Chinese Spring</strain>
    </source>
</reference>
<feature type="domain" description="DUF1618" evidence="1">
    <location>
        <begin position="212"/>
        <end position="311"/>
    </location>
</feature>
<sequence>MLSLLRAVVSGRLGRSLSTAAARPPWAMMYRVSQGSNSTGSVSSSLAPPPSVSFVSVPSHALDIDPFPPQPECVSLFRGLVLAASGHGFLLLDTHMSRLQAHDLKLLYRRFARFVCNPVTGQLLRLPDFDGADETLTDGMGILTQAYGADGPPKRYAAAQLTEVDGGRRFLLRRFSSETGEWNELVLPSPMPPHRRMHMVHEVLDFGGRLWWVDVSWGAICVDPFSDRPELCPVELPAHSMLPDQLDENEMRQLIKHRHMGVSAGRLLFAEVDPFHIRSFTLDDESGRWTLQHQVSVDLLPSGGNAKEMPLVAAVDPLDTNLLHLNVDRVNFSIDMSRKRMIESTAIPTDMSPPSESATTSYLPCVLPSFLRSSTIPGKKSVTKNKTLADVLVRLDRHHAK</sequence>
<dbReference type="Gramene" id="TraesNOR1B03G00338810.1">
    <property type="protein sequence ID" value="TraesNOR1B03G00338810.1"/>
    <property type="gene ID" value="TraesNOR1B03G00338810"/>
</dbReference>
<organism evidence="2">
    <name type="scientific">Triticum aestivum</name>
    <name type="common">Wheat</name>
    <dbReference type="NCBI Taxonomy" id="4565"/>
    <lineage>
        <taxon>Eukaryota</taxon>
        <taxon>Viridiplantae</taxon>
        <taxon>Streptophyta</taxon>
        <taxon>Embryophyta</taxon>
        <taxon>Tracheophyta</taxon>
        <taxon>Spermatophyta</taxon>
        <taxon>Magnoliopsida</taxon>
        <taxon>Liliopsida</taxon>
        <taxon>Poales</taxon>
        <taxon>Poaceae</taxon>
        <taxon>BOP clade</taxon>
        <taxon>Pooideae</taxon>
        <taxon>Triticodae</taxon>
        <taxon>Triticeae</taxon>
        <taxon>Triticinae</taxon>
        <taxon>Triticum</taxon>
    </lineage>
</organism>
<dbReference type="Gramene" id="TraesCLE_scaffold_004160_01G000400.1">
    <property type="protein sequence ID" value="TraesCLE_scaffold_004160_01G000400.1"/>
    <property type="gene ID" value="TraesCLE_scaffold_004160_01G000400"/>
</dbReference>
<dbReference type="OMA" id="SETAVWD"/>
<dbReference type="Pfam" id="PF07762">
    <property type="entry name" value="DUF1618"/>
    <property type="match status" value="1"/>
</dbReference>
<dbReference type="EnsemblPlants" id="TraesCS1B02G304200.1">
    <property type="protein sequence ID" value="TraesCS1B02G304200.1"/>
    <property type="gene ID" value="TraesCS1B02G304200"/>
</dbReference>
<dbReference type="STRING" id="4565.A0A3B5Z0I4"/>
<dbReference type="Gramene" id="TraesPARA_EIv1.0_0183700.1">
    <property type="protein sequence ID" value="TraesPARA_EIv1.0_0183700.1.CDS"/>
    <property type="gene ID" value="TraesPARA_EIv1.0_0183700"/>
</dbReference>
<protein>
    <recommendedName>
        <fullName evidence="1">DUF1618 domain-containing protein</fullName>
    </recommendedName>
</protein>